<evidence type="ECO:0000256" key="1">
    <source>
        <dbReference type="ARBA" id="ARBA00022975"/>
    </source>
</evidence>
<dbReference type="STRING" id="425514.SAMN05443550_113115"/>
<protein>
    <submittedName>
        <fullName evidence="3">Dihydroorotase</fullName>
    </submittedName>
</protein>
<dbReference type="CDD" id="cd01317">
    <property type="entry name" value="DHOase_IIa"/>
    <property type="match status" value="1"/>
</dbReference>
<evidence type="ECO:0000313" key="4">
    <source>
        <dbReference type="Proteomes" id="UP000198850"/>
    </source>
</evidence>
<dbReference type="SUPFAM" id="SSF51338">
    <property type="entry name" value="Composite domain of metallo-dependent hydrolases"/>
    <property type="match status" value="1"/>
</dbReference>
<dbReference type="GO" id="GO:0046872">
    <property type="term" value="F:metal ion binding"/>
    <property type="evidence" value="ECO:0007669"/>
    <property type="project" value="InterPro"/>
</dbReference>
<dbReference type="SUPFAM" id="SSF51556">
    <property type="entry name" value="Metallo-dependent hydrolases"/>
    <property type="match status" value="1"/>
</dbReference>
<dbReference type="InterPro" id="IPR011059">
    <property type="entry name" value="Metal-dep_hydrolase_composite"/>
</dbReference>
<dbReference type="Pfam" id="PF12890">
    <property type="entry name" value="DHOase"/>
    <property type="match status" value="1"/>
</dbReference>
<organism evidence="3 4">
    <name type="scientific">Pedobacter hartonius</name>
    <dbReference type="NCBI Taxonomy" id="425514"/>
    <lineage>
        <taxon>Bacteria</taxon>
        <taxon>Pseudomonadati</taxon>
        <taxon>Bacteroidota</taxon>
        <taxon>Sphingobacteriia</taxon>
        <taxon>Sphingobacteriales</taxon>
        <taxon>Sphingobacteriaceae</taxon>
        <taxon>Pedobacter</taxon>
    </lineage>
</organism>
<dbReference type="InterPro" id="IPR024403">
    <property type="entry name" value="DHOase_cat"/>
</dbReference>
<keyword evidence="4" id="KW-1185">Reference proteome</keyword>
<dbReference type="PANTHER" id="PTHR43668">
    <property type="entry name" value="ALLANTOINASE"/>
    <property type="match status" value="1"/>
</dbReference>
<dbReference type="NCBIfam" id="TIGR00857">
    <property type="entry name" value="pyrC_multi"/>
    <property type="match status" value="1"/>
</dbReference>
<dbReference type="Gene3D" id="3.20.20.140">
    <property type="entry name" value="Metal-dependent hydrolases"/>
    <property type="match status" value="1"/>
</dbReference>
<dbReference type="InterPro" id="IPR032466">
    <property type="entry name" value="Metal_Hydrolase"/>
</dbReference>
<dbReference type="GO" id="GO:0004151">
    <property type="term" value="F:dihydroorotase activity"/>
    <property type="evidence" value="ECO:0007669"/>
    <property type="project" value="InterPro"/>
</dbReference>
<evidence type="ECO:0000313" key="3">
    <source>
        <dbReference type="EMBL" id="SEB16908.1"/>
    </source>
</evidence>
<proteinExistence type="predicted"/>
<sequence length="426" mass="46194">MNLLLTGVTIADPNSEFNHQVRDVRVVQGMIVEIGLGLKPQQTSNPQENEEVVNGKGAFLAPGFFDLNCSVGDPGFETKEDLQTASAAAQAGGFTGLAVLPHTKPVVHSKAEVEYIINKSKNNLVDIYPVGAISHDLEGKELAELYDMQKAGAIAFSDGTKPISDDGFMSRALQYAKGIDGLLIVYPENKSIAGKTQINESKTSVLLGMKGMPALAEEMHISRDIFLATYHQSPLHISNISTAGSVALIKKAKKEGLQITCDVAAHHLVFTEELLNDFDSNYKVKPPLRGKTDNKALLAGLKEGTIDAVSSQHRPHEPEFKDVEFEIAAYGIIALQTVLPLLVKAGMDAALIAEKLSVNPRKLLNLKVPVIAKGEAANITLFSMTEQWEYNSGNNYSKSRNSPLLNQTLTGKVKLVYNNNQIQVYG</sequence>
<dbReference type="InterPro" id="IPR050138">
    <property type="entry name" value="DHOase/Allantoinase_Hydrolase"/>
</dbReference>
<dbReference type="EMBL" id="FNRA01000013">
    <property type="protein sequence ID" value="SEB16908.1"/>
    <property type="molecule type" value="Genomic_DNA"/>
</dbReference>
<dbReference type="Gene3D" id="2.30.40.10">
    <property type="entry name" value="Urease, subunit C, domain 1"/>
    <property type="match status" value="1"/>
</dbReference>
<dbReference type="PANTHER" id="PTHR43668:SF2">
    <property type="entry name" value="ALLANTOINASE"/>
    <property type="match status" value="1"/>
</dbReference>
<keyword evidence="1" id="KW-0665">Pyrimidine biosynthesis</keyword>
<dbReference type="AlphaFoldDB" id="A0A1H4H745"/>
<dbReference type="OrthoDB" id="9765462at2"/>
<dbReference type="GO" id="GO:0005737">
    <property type="term" value="C:cytoplasm"/>
    <property type="evidence" value="ECO:0007669"/>
    <property type="project" value="TreeGrafter"/>
</dbReference>
<accession>A0A1H4H745</accession>
<feature type="domain" description="Dihydroorotase catalytic" evidence="2">
    <location>
        <begin position="59"/>
        <end position="243"/>
    </location>
</feature>
<dbReference type="GO" id="GO:0004038">
    <property type="term" value="F:allantoinase activity"/>
    <property type="evidence" value="ECO:0007669"/>
    <property type="project" value="TreeGrafter"/>
</dbReference>
<reference evidence="3 4" key="1">
    <citation type="submission" date="2016-10" db="EMBL/GenBank/DDBJ databases">
        <authorList>
            <person name="de Groot N.N."/>
        </authorList>
    </citation>
    <scope>NUCLEOTIDE SEQUENCE [LARGE SCALE GENOMIC DNA]</scope>
    <source>
        <strain evidence="3 4">DSM 19033</strain>
    </source>
</reference>
<dbReference type="InterPro" id="IPR004722">
    <property type="entry name" value="DHOase"/>
</dbReference>
<dbReference type="Proteomes" id="UP000198850">
    <property type="component" value="Unassembled WGS sequence"/>
</dbReference>
<dbReference type="GO" id="GO:0006221">
    <property type="term" value="P:pyrimidine nucleotide biosynthetic process"/>
    <property type="evidence" value="ECO:0007669"/>
    <property type="project" value="UniProtKB-KW"/>
</dbReference>
<evidence type="ECO:0000259" key="2">
    <source>
        <dbReference type="Pfam" id="PF12890"/>
    </source>
</evidence>
<gene>
    <name evidence="3" type="ORF">SAMN05443550_113115</name>
</gene>
<name>A0A1H4H745_9SPHI</name>
<dbReference type="GO" id="GO:0006145">
    <property type="term" value="P:purine nucleobase catabolic process"/>
    <property type="evidence" value="ECO:0007669"/>
    <property type="project" value="TreeGrafter"/>
</dbReference>
<dbReference type="RefSeq" id="WP_090559591.1">
    <property type="nucleotide sequence ID" value="NZ_FNRA01000013.1"/>
</dbReference>